<keyword evidence="2" id="KW-1185">Reference proteome</keyword>
<accession>A0ABQ0D6K6</accession>
<dbReference type="Proteomes" id="UP001562457">
    <property type="component" value="Unassembled WGS sequence"/>
</dbReference>
<evidence type="ECO:0008006" key="3">
    <source>
        <dbReference type="Google" id="ProtNLM"/>
    </source>
</evidence>
<dbReference type="RefSeq" id="WP_369607908.1">
    <property type="nucleotide sequence ID" value="NZ_BAAFHN010000092.1"/>
</dbReference>
<evidence type="ECO:0000313" key="2">
    <source>
        <dbReference type="Proteomes" id="UP001562457"/>
    </source>
</evidence>
<evidence type="ECO:0000313" key="1">
    <source>
        <dbReference type="EMBL" id="GAB0173981.1"/>
    </source>
</evidence>
<organism evidence="1 2">
    <name type="scientific">Helicobacter trogontum</name>
    <dbReference type="NCBI Taxonomy" id="50960"/>
    <lineage>
        <taxon>Bacteria</taxon>
        <taxon>Pseudomonadati</taxon>
        <taxon>Campylobacterota</taxon>
        <taxon>Epsilonproteobacteria</taxon>
        <taxon>Campylobacterales</taxon>
        <taxon>Helicobacteraceae</taxon>
        <taxon>Helicobacter</taxon>
    </lineage>
</organism>
<proteinExistence type="predicted"/>
<dbReference type="PROSITE" id="PS51257">
    <property type="entry name" value="PROKAR_LIPOPROTEIN"/>
    <property type="match status" value="1"/>
</dbReference>
<comment type="caution">
    <text evidence="1">The sequence shown here is derived from an EMBL/GenBank/DDBJ whole genome shotgun (WGS) entry which is preliminary data.</text>
</comment>
<dbReference type="EMBL" id="BAAFHN010000092">
    <property type="protein sequence ID" value="GAB0173981.1"/>
    <property type="molecule type" value="Genomic_DNA"/>
</dbReference>
<name>A0ABQ0D6K6_9HELI</name>
<sequence length="466" mass="53616">MDRIDRRKFLHTISVLGLGILGGYSVVGCGNSNNKEKAMTTKDAFNKDITLDSDGKVILQKERTTLRKDETTQLPIEKVIKMDTSEETSQYVTNIYHQTNIIMKSSPYANYKPIYFDPSLKTNPNHLKEYQALRNLYLKEPPIGAIAPWTKAEKAYYESLQTKRERYKYLVIRSGIRSSVIDIPLDAIASVDENGKLINEEYRELYEIVEANRGMAHISDGFLAMAEWEIAAGMLGDIKGFSKGPRVDGFTARTYQTNVLSHQLGEIWEKGYYTDGYFFYGTYENPLRKAQMMSLAKKIKPDRFGMYPYIDEIMGVDWIMDYGRYLDSGDVLLILGDELKAGKLLDPRDPRATEQTRKEFMDRTDNIIPFSTGKLDEFIDADVSNENNKEWVKNDFILRAKILAVTPPQGYPNAPTYYIPEYLDELYEAGKLDKKLNPTIPAIYRESFPQELRDKIEWYAKKHGIK</sequence>
<reference evidence="1 2" key="1">
    <citation type="submission" date="2024-06" db="EMBL/GenBank/DDBJ databases">
        <title>Draft genome sequence of Helicobacter trogontum NHP16-4001.</title>
        <authorList>
            <person name="Rimbara E."/>
            <person name="Suzuki M."/>
        </authorList>
    </citation>
    <scope>NUCLEOTIDE SEQUENCE [LARGE SCALE GENOMIC DNA]</scope>
    <source>
        <strain evidence="1 2">NHP16-4001</strain>
    </source>
</reference>
<gene>
    <name evidence="1" type="ORF">NHP164001_20030</name>
</gene>
<protein>
    <recommendedName>
        <fullName evidence="3">Lipoprotein</fullName>
    </recommendedName>
</protein>